<proteinExistence type="predicted"/>
<dbReference type="AlphaFoldDB" id="A0A8J7V5A0"/>
<dbReference type="Proteomes" id="UP000672602">
    <property type="component" value="Unassembled WGS sequence"/>
</dbReference>
<sequence length="347" mass="37434">MIAVVIPCYRETAAVLSVIAAVPPPVDRIYCVDDGCPDGTGDLVERECADPRVTVLRHARNRGVGGAMATGYLQALADGAEIIVKIDGDGQMAPRLIPAFVEPIRAGRADYVKGNRFFRPETVAAMPTVRLVGNAVLSFLNKFSSGYWQIFDPTNGFTAIHARVLWLMPLERIDRSYLFETEMLYRLGTLRAVVLDLPVKPVYGDERSHLVPHRMILPLLGRHGANFLRRIVYCYFLRDFSVASLEWLLGPALILFGLIFGASAWASAGASGVEATAGTVMLAALPIILGVQALLSALNFDSANQPRTPIHPTLGDLLDETEEGVGPRTASPTNPETDHGAGGDGGE</sequence>
<comment type="caution">
    <text evidence="4">The sequence shown here is derived from an EMBL/GenBank/DDBJ whole genome shotgun (WGS) entry which is preliminary data.</text>
</comment>
<dbReference type="SUPFAM" id="SSF53448">
    <property type="entry name" value="Nucleotide-diphospho-sugar transferases"/>
    <property type="match status" value="1"/>
</dbReference>
<feature type="region of interest" description="Disordered" evidence="1">
    <location>
        <begin position="309"/>
        <end position="347"/>
    </location>
</feature>
<dbReference type="PANTHER" id="PTHR48090:SF7">
    <property type="entry name" value="RFBJ PROTEIN"/>
    <property type="match status" value="1"/>
</dbReference>
<dbReference type="InterPro" id="IPR001173">
    <property type="entry name" value="Glyco_trans_2-like"/>
</dbReference>
<protein>
    <submittedName>
        <fullName evidence="4">Glycosyltransferase family 2 protein</fullName>
    </submittedName>
</protein>
<feature type="transmembrane region" description="Helical" evidence="2">
    <location>
        <begin position="280"/>
        <end position="300"/>
    </location>
</feature>
<name>A0A8J7V5A0_9PROT</name>
<feature type="domain" description="Glycosyltransferase 2-like" evidence="3">
    <location>
        <begin position="4"/>
        <end position="165"/>
    </location>
</feature>
<keyword evidence="2" id="KW-0472">Membrane</keyword>
<feature type="transmembrane region" description="Helical" evidence="2">
    <location>
        <begin position="247"/>
        <end position="268"/>
    </location>
</feature>
<keyword evidence="2" id="KW-0812">Transmembrane</keyword>
<evidence type="ECO:0000313" key="5">
    <source>
        <dbReference type="Proteomes" id="UP000672602"/>
    </source>
</evidence>
<reference evidence="4" key="1">
    <citation type="submission" date="2021-04" db="EMBL/GenBank/DDBJ databases">
        <authorList>
            <person name="Zhang D.-C."/>
        </authorList>
    </citation>
    <scope>NUCLEOTIDE SEQUENCE</scope>
    <source>
        <strain evidence="4">CGMCC 1.15697</strain>
    </source>
</reference>
<dbReference type="InterPro" id="IPR050256">
    <property type="entry name" value="Glycosyltransferase_2"/>
</dbReference>
<dbReference type="Gene3D" id="3.90.550.10">
    <property type="entry name" value="Spore Coat Polysaccharide Biosynthesis Protein SpsA, Chain A"/>
    <property type="match status" value="1"/>
</dbReference>
<keyword evidence="5" id="KW-1185">Reference proteome</keyword>
<dbReference type="PANTHER" id="PTHR48090">
    <property type="entry name" value="UNDECAPRENYL-PHOSPHATE 4-DEOXY-4-FORMAMIDO-L-ARABINOSE TRANSFERASE-RELATED"/>
    <property type="match status" value="1"/>
</dbReference>
<dbReference type="CDD" id="cd04179">
    <property type="entry name" value="DPM_DPG-synthase_like"/>
    <property type="match status" value="1"/>
</dbReference>
<dbReference type="Pfam" id="PF00535">
    <property type="entry name" value="Glycos_transf_2"/>
    <property type="match status" value="1"/>
</dbReference>
<organism evidence="4 5">
    <name type="scientific">Marivibrio halodurans</name>
    <dbReference type="NCBI Taxonomy" id="2039722"/>
    <lineage>
        <taxon>Bacteria</taxon>
        <taxon>Pseudomonadati</taxon>
        <taxon>Pseudomonadota</taxon>
        <taxon>Alphaproteobacteria</taxon>
        <taxon>Rhodospirillales</taxon>
        <taxon>Rhodospirillaceae</taxon>
        <taxon>Marivibrio</taxon>
    </lineage>
</organism>
<dbReference type="EMBL" id="JAGMWN010000010">
    <property type="protein sequence ID" value="MBP5858649.1"/>
    <property type="molecule type" value="Genomic_DNA"/>
</dbReference>
<evidence type="ECO:0000256" key="2">
    <source>
        <dbReference type="SAM" id="Phobius"/>
    </source>
</evidence>
<evidence type="ECO:0000313" key="4">
    <source>
        <dbReference type="EMBL" id="MBP5858649.1"/>
    </source>
</evidence>
<accession>A0A8J7V5A0</accession>
<keyword evidence="2" id="KW-1133">Transmembrane helix</keyword>
<dbReference type="RefSeq" id="WP_210683243.1">
    <property type="nucleotide sequence ID" value="NZ_JAGMWN010000010.1"/>
</dbReference>
<gene>
    <name evidence="4" type="ORF">KAJ83_16635</name>
</gene>
<evidence type="ECO:0000259" key="3">
    <source>
        <dbReference type="Pfam" id="PF00535"/>
    </source>
</evidence>
<evidence type="ECO:0000256" key="1">
    <source>
        <dbReference type="SAM" id="MobiDB-lite"/>
    </source>
</evidence>
<dbReference type="InterPro" id="IPR029044">
    <property type="entry name" value="Nucleotide-diphossugar_trans"/>
</dbReference>